<dbReference type="Pfam" id="PF19127">
    <property type="entry name" value="Choline_bind_3"/>
    <property type="match status" value="1"/>
</dbReference>
<evidence type="ECO:0000256" key="2">
    <source>
        <dbReference type="PROSITE-ProRule" id="PRU00591"/>
    </source>
</evidence>
<feature type="repeat" description="Cell wall-binding" evidence="2">
    <location>
        <begin position="67"/>
        <end position="86"/>
    </location>
</feature>
<feature type="signal peptide" evidence="3">
    <location>
        <begin position="1"/>
        <end position="29"/>
    </location>
</feature>
<dbReference type="SUPFAM" id="SSF69360">
    <property type="entry name" value="Cell wall binding repeat"/>
    <property type="match status" value="1"/>
</dbReference>
<keyword evidence="3" id="KW-0732">Signal</keyword>
<accession>A0ABN6IZS3</accession>
<organism evidence="4 5">
    <name type="scientific">Clostridium gelidum</name>
    <dbReference type="NCBI Taxonomy" id="704125"/>
    <lineage>
        <taxon>Bacteria</taxon>
        <taxon>Bacillati</taxon>
        <taxon>Bacillota</taxon>
        <taxon>Clostridia</taxon>
        <taxon>Eubacteriales</taxon>
        <taxon>Clostridiaceae</taxon>
        <taxon>Clostridium</taxon>
    </lineage>
</organism>
<feature type="chain" id="PRO_5045312917" description="Cell wall-binding protein" evidence="3">
    <location>
        <begin position="30"/>
        <end position="175"/>
    </location>
</feature>
<feature type="repeat" description="Cell wall-binding" evidence="2">
    <location>
        <begin position="47"/>
        <end position="66"/>
    </location>
</feature>
<protein>
    <recommendedName>
        <fullName evidence="6">Cell wall-binding protein</fullName>
    </recommendedName>
</protein>
<dbReference type="InterPro" id="IPR018337">
    <property type="entry name" value="Cell_wall/Cho-bd_repeat"/>
</dbReference>
<dbReference type="RefSeq" id="WP_311196433.1">
    <property type="nucleotide sequence ID" value="NZ_AP024849.1"/>
</dbReference>
<evidence type="ECO:0000256" key="1">
    <source>
        <dbReference type="ARBA" id="ARBA00022737"/>
    </source>
</evidence>
<sequence length="175" mass="19076">MRRSKLTKTIASLLILSSILVLNPIGANAEWKQDSNGWWNTEGTSYSVGWKEIDGKWYYFGQDGYMKTGWIKYGGKSYYLNSDGSMAHDATIDGLTVGSDGAWNQIAGTSSIRLSNVNPNATTISGVASVKFGDITKIVFCDGSLKNDTVTVEDKQKIKEFAGYLDGSSSNRMAT</sequence>
<gene>
    <name evidence="4" type="ORF">psyc5s11_24700</name>
</gene>
<dbReference type="Proteomes" id="UP000824633">
    <property type="component" value="Chromosome"/>
</dbReference>
<dbReference type="EMBL" id="AP024849">
    <property type="protein sequence ID" value="BCZ46403.1"/>
    <property type="molecule type" value="Genomic_DNA"/>
</dbReference>
<evidence type="ECO:0008006" key="6">
    <source>
        <dbReference type="Google" id="ProtNLM"/>
    </source>
</evidence>
<dbReference type="Gene3D" id="2.10.270.10">
    <property type="entry name" value="Cholin Binding"/>
    <property type="match status" value="1"/>
</dbReference>
<reference evidence="5" key="1">
    <citation type="submission" date="2021-07" db="EMBL/GenBank/DDBJ databases">
        <title>Complete genome sequencing of a Clostridium isolate.</title>
        <authorList>
            <person name="Ueki A."/>
            <person name="Tonouchi A."/>
        </authorList>
    </citation>
    <scope>NUCLEOTIDE SEQUENCE [LARGE SCALE GENOMIC DNA]</scope>
    <source>
        <strain evidence="5">C5S11</strain>
    </source>
</reference>
<evidence type="ECO:0000313" key="4">
    <source>
        <dbReference type="EMBL" id="BCZ46403.1"/>
    </source>
</evidence>
<keyword evidence="1" id="KW-0677">Repeat</keyword>
<evidence type="ECO:0000256" key="3">
    <source>
        <dbReference type="SAM" id="SignalP"/>
    </source>
</evidence>
<evidence type="ECO:0000313" key="5">
    <source>
        <dbReference type="Proteomes" id="UP000824633"/>
    </source>
</evidence>
<dbReference type="PROSITE" id="PS51170">
    <property type="entry name" value="CW"/>
    <property type="match status" value="2"/>
</dbReference>
<proteinExistence type="predicted"/>
<name>A0ABN6IZS3_9CLOT</name>
<keyword evidence="5" id="KW-1185">Reference proteome</keyword>